<dbReference type="EMBL" id="JAKKPZ010000001">
    <property type="protein sequence ID" value="KAI1728363.1"/>
    <property type="molecule type" value="Genomic_DNA"/>
</dbReference>
<reference evidence="1" key="1">
    <citation type="submission" date="2022-01" db="EMBL/GenBank/DDBJ databases">
        <title>Genome Sequence Resource for Two Populations of Ditylenchus destructor, the Migratory Endoparasitic Phytonematode.</title>
        <authorList>
            <person name="Zhang H."/>
            <person name="Lin R."/>
            <person name="Xie B."/>
        </authorList>
    </citation>
    <scope>NUCLEOTIDE SEQUENCE</scope>
    <source>
        <strain evidence="1">BazhouSP</strain>
    </source>
</reference>
<comment type="caution">
    <text evidence="1">The sequence shown here is derived from an EMBL/GenBank/DDBJ whole genome shotgun (WGS) entry which is preliminary data.</text>
</comment>
<dbReference type="Proteomes" id="UP001201812">
    <property type="component" value="Unassembled WGS sequence"/>
</dbReference>
<keyword evidence="2" id="KW-1185">Reference proteome</keyword>
<protein>
    <submittedName>
        <fullName evidence="1">Uncharacterized protein</fullName>
    </submittedName>
</protein>
<organism evidence="1 2">
    <name type="scientific">Ditylenchus destructor</name>
    <dbReference type="NCBI Taxonomy" id="166010"/>
    <lineage>
        <taxon>Eukaryota</taxon>
        <taxon>Metazoa</taxon>
        <taxon>Ecdysozoa</taxon>
        <taxon>Nematoda</taxon>
        <taxon>Chromadorea</taxon>
        <taxon>Rhabditida</taxon>
        <taxon>Tylenchina</taxon>
        <taxon>Tylenchomorpha</taxon>
        <taxon>Sphaerularioidea</taxon>
        <taxon>Anguinidae</taxon>
        <taxon>Anguininae</taxon>
        <taxon>Ditylenchus</taxon>
    </lineage>
</organism>
<sequence>MCCGKKKQEVPMRVNQLGLSSVHTMTPASAAVQQMQQAQEQEQNNANTIARTLEIRNLFLLCSPSQNTPHRQDAMDMYNLSAAWIPCSKSSLRFRLGNTRAKSDMLDDGFDVDVPSLFAGAGNSTFGSLDDFLLCSPSQNSVFNPYYTKDIDAIEKVQKQFLKLVFKRCTFGKEPPSYEKLLELYMIESLEHQIETTIIDFEEEDFEEAVEKIFRGKTHDI</sequence>
<accession>A0AAD4NFD5</accession>
<name>A0AAD4NFD5_9BILA</name>
<evidence type="ECO:0000313" key="1">
    <source>
        <dbReference type="EMBL" id="KAI1728363.1"/>
    </source>
</evidence>
<dbReference type="AlphaFoldDB" id="A0AAD4NFD5"/>
<evidence type="ECO:0000313" key="2">
    <source>
        <dbReference type="Proteomes" id="UP001201812"/>
    </source>
</evidence>
<proteinExistence type="predicted"/>
<gene>
    <name evidence="1" type="ORF">DdX_00537</name>
</gene>